<dbReference type="EMBL" id="WHWB01031952">
    <property type="protein sequence ID" value="KAJ7427448.1"/>
    <property type="molecule type" value="Genomic_DNA"/>
</dbReference>
<proteinExistence type="predicted"/>
<reference evidence="3" key="1">
    <citation type="submission" date="2019-10" db="EMBL/GenBank/DDBJ databases">
        <authorList>
            <person name="Soares A.E.R."/>
            <person name="Aleixo A."/>
            <person name="Schneider P."/>
            <person name="Miyaki C.Y."/>
            <person name="Schneider M.P."/>
            <person name="Mello C."/>
            <person name="Vasconcelos A.T.R."/>
        </authorList>
    </citation>
    <scope>NUCLEOTIDE SEQUENCE</scope>
    <source>
        <tissue evidence="3">Muscle</tissue>
    </source>
</reference>
<keyword evidence="1" id="KW-0175">Coiled coil</keyword>
<keyword evidence="4" id="KW-1185">Reference proteome</keyword>
<name>A0ABQ9DSK8_9PASS</name>
<comment type="caution">
    <text evidence="3">The sequence shown here is derived from an EMBL/GenBank/DDBJ whole genome shotgun (WGS) entry which is preliminary data.</text>
</comment>
<feature type="region of interest" description="Disordered" evidence="2">
    <location>
        <begin position="229"/>
        <end position="266"/>
    </location>
</feature>
<feature type="coiled-coil region" evidence="1">
    <location>
        <begin position="90"/>
        <end position="138"/>
    </location>
</feature>
<evidence type="ECO:0000256" key="1">
    <source>
        <dbReference type="SAM" id="Coils"/>
    </source>
</evidence>
<gene>
    <name evidence="3" type="ORF">WISP_06261</name>
</gene>
<evidence type="ECO:0000313" key="4">
    <source>
        <dbReference type="Proteomes" id="UP001145742"/>
    </source>
</evidence>
<organism evidence="3 4">
    <name type="scientific">Willisornis vidua</name>
    <name type="common">Xingu scale-backed antbird</name>
    <dbReference type="NCBI Taxonomy" id="1566151"/>
    <lineage>
        <taxon>Eukaryota</taxon>
        <taxon>Metazoa</taxon>
        <taxon>Chordata</taxon>
        <taxon>Craniata</taxon>
        <taxon>Vertebrata</taxon>
        <taxon>Euteleostomi</taxon>
        <taxon>Archelosauria</taxon>
        <taxon>Archosauria</taxon>
        <taxon>Dinosauria</taxon>
        <taxon>Saurischia</taxon>
        <taxon>Theropoda</taxon>
        <taxon>Coelurosauria</taxon>
        <taxon>Aves</taxon>
        <taxon>Neognathae</taxon>
        <taxon>Neoaves</taxon>
        <taxon>Telluraves</taxon>
        <taxon>Australaves</taxon>
        <taxon>Passeriformes</taxon>
        <taxon>Thamnophilidae</taxon>
        <taxon>Willisornis</taxon>
    </lineage>
</organism>
<protein>
    <submittedName>
        <fullName evidence="3">Uncharacterized protein</fullName>
    </submittedName>
</protein>
<feature type="region of interest" description="Disordered" evidence="2">
    <location>
        <begin position="428"/>
        <end position="454"/>
    </location>
</feature>
<accession>A0ABQ9DSK8</accession>
<evidence type="ECO:0000313" key="3">
    <source>
        <dbReference type="EMBL" id="KAJ7427448.1"/>
    </source>
</evidence>
<evidence type="ECO:0000256" key="2">
    <source>
        <dbReference type="SAM" id="MobiDB-lite"/>
    </source>
</evidence>
<dbReference type="Proteomes" id="UP001145742">
    <property type="component" value="Unassembled WGS sequence"/>
</dbReference>
<sequence>MRPSSSTDPLADSVAGTDRSATMAELTLGQMLDMAIGAPKTEPINFEQLRNLLNGMLLHLGLWDLPIQESGEPLEGTPSIPSPASVAADIEMLKQNIEANEKEIAEVRALCEELRVEINEIKEEQSHMAENMQKMQESLDQANLQDMLNNLHNELSGTLHNELSDNLHNELLDNLHSELSDTAVSSVKDMTGQDGQVSLDWQQGPGMRPHPWDDHGLVVIGNEMTLAQRFGAPSPKPDTSASSPVPWKSKARAQTRGKDSLPGVMSSSRTSFMARDTGWNNMGPIKDEEIKTGISKGVAFPSSKAWSRGKNLLHGATSSHRVSFTGSDMGWNDMGQMKDKEIKTGISKGVALPSSQAWSRENLLHGVTSSPRVGFVESDEGWSDVEQFEDEEIHTSISKAESFPSSLGAFPETNDTEEIKDKVTEMSISKRKSLDGSATAPGVRPGSPSTHVPSQQVQSVRHHPASQTLWIPAESVAGTDRKLLKVSSLKYLPCDQPFTTQLPGPGQAADGYFRRSPMYCGGRHTSLCPVQRMDPLLPDPSKPGVFDLVGRDGLIYRGRHSTAPTGSWMEEAFPTCSKGL</sequence>